<dbReference type="EMBL" id="CP038486">
    <property type="protein sequence ID" value="QFZ27413.1"/>
    <property type="molecule type" value="Genomic_DNA"/>
</dbReference>
<accession>A0ACD0WJS6</accession>
<protein>
    <submittedName>
        <fullName evidence="1">Sorting nexin protein</fullName>
    </submittedName>
</protein>
<proteinExistence type="predicted"/>
<name>A0ACD0WJS6_CLALS</name>
<keyword evidence="2" id="KW-1185">Reference proteome</keyword>
<organism evidence="1 2">
    <name type="scientific">Clavispora lusitaniae</name>
    <name type="common">Candida lusitaniae</name>
    <dbReference type="NCBI Taxonomy" id="36911"/>
    <lineage>
        <taxon>Eukaryota</taxon>
        <taxon>Fungi</taxon>
        <taxon>Dikarya</taxon>
        <taxon>Ascomycota</taxon>
        <taxon>Saccharomycotina</taxon>
        <taxon>Pichiomycetes</taxon>
        <taxon>Metschnikowiaceae</taxon>
        <taxon>Clavispora</taxon>
    </lineage>
</organism>
<reference evidence="2" key="1">
    <citation type="journal article" date="2019" name="MBio">
        <title>Comparative genomics for the elucidation of multidrug resistance (MDR) in Candida lusitaniae.</title>
        <authorList>
            <person name="Kannan A."/>
            <person name="Asner S.A."/>
            <person name="Trachsel E."/>
            <person name="Kelly S."/>
            <person name="Parker J."/>
            <person name="Sanglard D."/>
        </authorList>
    </citation>
    <scope>NUCLEOTIDE SEQUENCE [LARGE SCALE GENOMIC DNA]</scope>
    <source>
        <strain evidence="2">P1</strain>
    </source>
</reference>
<gene>
    <name evidence="1" type="ORF">EJF14_30383</name>
</gene>
<evidence type="ECO:0000313" key="2">
    <source>
        <dbReference type="Proteomes" id="UP000326582"/>
    </source>
</evidence>
<sequence>MSDDPFTSVQWDRDDKNNSSPRAGSPIEEEPSASLLLAGDAEDTSDLPPSVPDEPFEAAHEPTAANSEPAPPEYAEKPPSAVGKSPTPKTSPEPQANNGEGEHEQTTEVEAPAASAPVPTEILDQKRMEEQFQKYKISSHVSHPLSDRDSNSKPYISYLVTTETNHPEVIRLSEAAAGTEFVTVKTRRRYGDFRFLHNCLINDFPQLLVPPLPAKSNFKYLTGDTFSTSFVHKRLNSLDRFISFICGHKLLSQSSVFHFFVSDSGEWATFTKNLKISKGDDSDASIVGKVANEEMLTETLMNFFTSSKHKRETNKDILEISDKLKKLCENLIRLDKIFSRLNRKNYDMKTDYDQLSTQITKLAAVQNLTSQLNDNETSENTSSHETSDAMVSNFKIFSESLMFFSNNWADLHRYIDESFLVTLKDCAKYIGRFSDLIEFQHNKRIDLQVLHDYLAKAKTEYAALGGPQHTSAPNPVLVGHASGGIVNNTTQLIKDTLSTSATPHIGSSHTDTKRVRAQQKIQQLEAEITSQTQLVNNLTSRIINEEYPNWEQFNKRQLKQSMTELCDHEITFYKGLVDNWSDVETKLMKRLDELKT</sequence>
<dbReference type="Proteomes" id="UP000326582">
    <property type="component" value="Chromosome 3"/>
</dbReference>
<evidence type="ECO:0000313" key="1">
    <source>
        <dbReference type="EMBL" id="QFZ27413.1"/>
    </source>
</evidence>